<sequence length="378" mass="42978">MRIKKLALLLLFFPFICGFTSIAHRGENQLGKYAEHSFLAYDHALADQSDYLELDLQKTADNILVVSHDDNLSRVFGVNKDIAKSKFKDLKKYHNRSDEPIHSLQEVFSRYHTDPKVKFMIETKKDDSSAGMEKDLVKLIKKNHLQKRVLFESFSISSLALLKKLAPNIPRTQLGGDYHNIGNSQFYSNGFYDKKTAKYLAQHEKGYIIWGVDKTSAIKKMKNDGNVTGIMTDYSNRLEKIAETNLLLPVRLIKGKAFVKKPFAIVQNSKQILPQNTPLKLKSLVLQNGKLMYGLGQGCFISASDLYKVNKKAPKTKVGLLYLKKKAIVWKDPKGKENSGRVLRANSKWNYFAVSNVSGHHFYNLGGNQWIDGKMVKK</sequence>
<protein>
    <submittedName>
        <fullName evidence="2">Glycerophosphodiester phosphodiesterase</fullName>
    </submittedName>
</protein>
<dbReference type="SUPFAM" id="SSF51695">
    <property type="entry name" value="PLC-like phosphodiesterases"/>
    <property type="match status" value="1"/>
</dbReference>
<dbReference type="PROSITE" id="PS51704">
    <property type="entry name" value="GP_PDE"/>
    <property type="match status" value="1"/>
</dbReference>
<reference evidence="2" key="2">
    <citation type="submission" date="2021-04" db="EMBL/GenBank/DDBJ databases">
        <authorList>
            <person name="Gilroy R."/>
        </authorList>
    </citation>
    <scope>NUCLEOTIDE SEQUENCE</scope>
    <source>
        <strain evidence="2">F6-686</strain>
    </source>
</reference>
<dbReference type="CDD" id="cd08556">
    <property type="entry name" value="GDPD"/>
    <property type="match status" value="1"/>
</dbReference>
<evidence type="ECO:0000259" key="1">
    <source>
        <dbReference type="PROSITE" id="PS51704"/>
    </source>
</evidence>
<dbReference type="GO" id="GO:0008081">
    <property type="term" value="F:phosphoric diester hydrolase activity"/>
    <property type="evidence" value="ECO:0007669"/>
    <property type="project" value="InterPro"/>
</dbReference>
<comment type="caution">
    <text evidence="2">The sequence shown here is derived from an EMBL/GenBank/DDBJ whole genome shotgun (WGS) entry which is preliminary data.</text>
</comment>
<dbReference type="AlphaFoldDB" id="A0A9E2KQD7"/>
<accession>A0A9E2KQD7</accession>
<dbReference type="Proteomes" id="UP000823844">
    <property type="component" value="Unassembled WGS sequence"/>
</dbReference>
<name>A0A9E2KQD7_9LACO</name>
<feature type="domain" description="GP-PDE" evidence="1">
    <location>
        <begin position="19"/>
        <end position="242"/>
    </location>
</feature>
<dbReference type="EMBL" id="JAHLFT010000010">
    <property type="protein sequence ID" value="MBU3827671.1"/>
    <property type="molecule type" value="Genomic_DNA"/>
</dbReference>
<dbReference type="InterPro" id="IPR030395">
    <property type="entry name" value="GP_PDE_dom"/>
</dbReference>
<dbReference type="InterPro" id="IPR017946">
    <property type="entry name" value="PLC-like_Pdiesterase_TIM-brl"/>
</dbReference>
<dbReference type="GO" id="GO:0006629">
    <property type="term" value="P:lipid metabolic process"/>
    <property type="evidence" value="ECO:0007669"/>
    <property type="project" value="InterPro"/>
</dbReference>
<dbReference type="PANTHER" id="PTHR46211:SF14">
    <property type="entry name" value="GLYCEROPHOSPHODIESTER PHOSPHODIESTERASE"/>
    <property type="match status" value="1"/>
</dbReference>
<evidence type="ECO:0000313" key="2">
    <source>
        <dbReference type="EMBL" id="MBU3827671.1"/>
    </source>
</evidence>
<gene>
    <name evidence="2" type="ORF">H9806_00595</name>
</gene>
<dbReference type="PANTHER" id="PTHR46211">
    <property type="entry name" value="GLYCEROPHOSPHORYL DIESTER PHOSPHODIESTERASE"/>
    <property type="match status" value="1"/>
</dbReference>
<dbReference type="Pfam" id="PF03009">
    <property type="entry name" value="GDPD"/>
    <property type="match status" value="1"/>
</dbReference>
<evidence type="ECO:0000313" key="3">
    <source>
        <dbReference type="Proteomes" id="UP000823844"/>
    </source>
</evidence>
<reference evidence="2" key="1">
    <citation type="journal article" date="2021" name="PeerJ">
        <title>Extensive microbial diversity within the chicken gut microbiome revealed by metagenomics and culture.</title>
        <authorList>
            <person name="Gilroy R."/>
            <person name="Ravi A."/>
            <person name="Getino M."/>
            <person name="Pursley I."/>
            <person name="Horton D.L."/>
            <person name="Alikhan N.F."/>
            <person name="Baker D."/>
            <person name="Gharbi K."/>
            <person name="Hall N."/>
            <person name="Watson M."/>
            <person name="Adriaenssens E.M."/>
            <person name="Foster-Nyarko E."/>
            <person name="Jarju S."/>
            <person name="Secka A."/>
            <person name="Antonio M."/>
            <person name="Oren A."/>
            <person name="Chaudhuri R.R."/>
            <person name="La Ragione R."/>
            <person name="Hildebrand F."/>
            <person name="Pallen M.J."/>
        </authorList>
    </citation>
    <scope>NUCLEOTIDE SEQUENCE</scope>
    <source>
        <strain evidence="2">F6-686</strain>
    </source>
</reference>
<organism evidence="2 3">
    <name type="scientific">Candidatus Lactobacillus pullistercoris</name>
    <dbReference type="NCBI Taxonomy" id="2838636"/>
    <lineage>
        <taxon>Bacteria</taxon>
        <taxon>Bacillati</taxon>
        <taxon>Bacillota</taxon>
        <taxon>Bacilli</taxon>
        <taxon>Lactobacillales</taxon>
        <taxon>Lactobacillaceae</taxon>
        <taxon>Lactobacillus</taxon>
    </lineage>
</organism>
<proteinExistence type="predicted"/>
<dbReference type="Gene3D" id="3.20.20.190">
    <property type="entry name" value="Phosphatidylinositol (PI) phosphodiesterase"/>
    <property type="match status" value="1"/>
</dbReference>